<feature type="region of interest" description="Disordered" evidence="4">
    <location>
        <begin position="203"/>
        <end position="340"/>
    </location>
</feature>
<organism evidence="6 7">
    <name type="scientific">Dreissena polymorpha</name>
    <name type="common">Zebra mussel</name>
    <name type="synonym">Mytilus polymorpha</name>
    <dbReference type="NCBI Taxonomy" id="45954"/>
    <lineage>
        <taxon>Eukaryota</taxon>
        <taxon>Metazoa</taxon>
        <taxon>Spiralia</taxon>
        <taxon>Lophotrochozoa</taxon>
        <taxon>Mollusca</taxon>
        <taxon>Bivalvia</taxon>
        <taxon>Autobranchia</taxon>
        <taxon>Heteroconchia</taxon>
        <taxon>Euheterodonta</taxon>
        <taxon>Imparidentia</taxon>
        <taxon>Neoheterodontei</taxon>
        <taxon>Myida</taxon>
        <taxon>Dreissenoidea</taxon>
        <taxon>Dreissenidae</taxon>
        <taxon>Dreissena</taxon>
    </lineage>
</organism>
<name>A0A9D4DRH0_DREPO</name>
<feature type="compositionally biased region" description="Polar residues" evidence="4">
    <location>
        <begin position="264"/>
        <end position="280"/>
    </location>
</feature>
<dbReference type="InterPro" id="IPR045168">
    <property type="entry name" value="YTH_prot"/>
</dbReference>
<reference evidence="6" key="2">
    <citation type="submission" date="2020-11" db="EMBL/GenBank/DDBJ databases">
        <authorList>
            <person name="McCartney M.A."/>
            <person name="Auch B."/>
            <person name="Kono T."/>
            <person name="Mallez S."/>
            <person name="Becker A."/>
            <person name="Gohl D.M."/>
            <person name="Silverstein K.A.T."/>
            <person name="Koren S."/>
            <person name="Bechman K.B."/>
            <person name="Herman A."/>
            <person name="Abrahante J.E."/>
            <person name="Garbe J."/>
        </authorList>
    </citation>
    <scope>NUCLEOTIDE SEQUENCE</scope>
    <source>
        <strain evidence="6">Duluth1</strain>
        <tissue evidence="6">Whole animal</tissue>
    </source>
</reference>
<reference evidence="6" key="1">
    <citation type="journal article" date="2019" name="bioRxiv">
        <title>The Genome of the Zebra Mussel, Dreissena polymorpha: A Resource for Invasive Species Research.</title>
        <authorList>
            <person name="McCartney M.A."/>
            <person name="Auch B."/>
            <person name="Kono T."/>
            <person name="Mallez S."/>
            <person name="Zhang Y."/>
            <person name="Obille A."/>
            <person name="Becker A."/>
            <person name="Abrahante J.E."/>
            <person name="Garbe J."/>
            <person name="Badalamenti J.P."/>
            <person name="Herman A."/>
            <person name="Mangelson H."/>
            <person name="Liachko I."/>
            <person name="Sullivan S."/>
            <person name="Sone E.D."/>
            <person name="Koren S."/>
            <person name="Silverstein K.A.T."/>
            <person name="Beckman K.B."/>
            <person name="Gohl D.M."/>
        </authorList>
    </citation>
    <scope>NUCLEOTIDE SEQUENCE</scope>
    <source>
        <strain evidence="6">Duluth1</strain>
        <tissue evidence="6">Whole animal</tissue>
    </source>
</reference>
<feature type="region of interest" description="Disordered" evidence="4">
    <location>
        <begin position="481"/>
        <end position="500"/>
    </location>
</feature>
<accession>A0A9D4DRH0</accession>
<evidence type="ECO:0000256" key="2">
    <source>
        <dbReference type="ARBA" id="ARBA00022490"/>
    </source>
</evidence>
<dbReference type="OrthoDB" id="306690at2759"/>
<keyword evidence="3" id="KW-0694">RNA-binding</keyword>
<dbReference type="AlphaFoldDB" id="A0A9D4DRH0"/>
<gene>
    <name evidence="6" type="ORF">DPMN_187393</name>
</gene>
<dbReference type="CDD" id="cd21134">
    <property type="entry name" value="YTH"/>
    <property type="match status" value="1"/>
</dbReference>
<feature type="compositionally biased region" description="Low complexity" evidence="4">
    <location>
        <begin position="300"/>
        <end position="322"/>
    </location>
</feature>
<proteinExistence type="predicted"/>
<dbReference type="GO" id="GO:1990247">
    <property type="term" value="F:N6-methyladenosine-containing RNA reader activity"/>
    <property type="evidence" value="ECO:0007669"/>
    <property type="project" value="TreeGrafter"/>
</dbReference>
<dbReference type="PANTHER" id="PTHR12357">
    <property type="entry name" value="YTH YT521-B HOMOLOGY DOMAIN-CONTAINING"/>
    <property type="match status" value="1"/>
</dbReference>
<dbReference type="Proteomes" id="UP000828390">
    <property type="component" value="Unassembled WGS sequence"/>
</dbReference>
<feature type="region of interest" description="Disordered" evidence="4">
    <location>
        <begin position="520"/>
        <end position="555"/>
    </location>
</feature>
<evidence type="ECO:0000313" key="7">
    <source>
        <dbReference type="Proteomes" id="UP000828390"/>
    </source>
</evidence>
<dbReference type="GO" id="GO:0003729">
    <property type="term" value="F:mRNA binding"/>
    <property type="evidence" value="ECO:0007669"/>
    <property type="project" value="TreeGrafter"/>
</dbReference>
<feature type="compositionally biased region" description="Low complexity" evidence="4">
    <location>
        <begin position="218"/>
        <end position="232"/>
    </location>
</feature>
<evidence type="ECO:0000313" key="6">
    <source>
        <dbReference type="EMBL" id="KAH3752767.1"/>
    </source>
</evidence>
<protein>
    <recommendedName>
        <fullName evidence="5">YTH domain-containing protein</fullName>
    </recommendedName>
</protein>
<dbReference type="GO" id="GO:0005737">
    <property type="term" value="C:cytoplasm"/>
    <property type="evidence" value="ECO:0007669"/>
    <property type="project" value="UniProtKB-SubCell"/>
</dbReference>
<dbReference type="FunFam" id="3.10.590.10:FF:000001">
    <property type="entry name" value="YTH domain family 1, isoform CRA_a"/>
    <property type="match status" value="1"/>
</dbReference>
<comment type="subcellular location">
    <subcellularLocation>
        <location evidence="1">Cytoplasm</location>
    </subcellularLocation>
</comment>
<keyword evidence="2" id="KW-0963">Cytoplasm</keyword>
<sequence>MSTSVEQRGKGQPNQVTNGNIKDGVKEEEFDPYLQQQPPMQVFDQSSQNVTGFGYGPGTMSSPLADPFVPSYYNPSMFPSYIGQGLGDGGAWSNGGDTSGMFSTVGGYDYHQMFGGFGYPQFWSEYQPNEYWGQSGTPQQQGQGRKDNRGYATEDYYRMDNIVQQDPYGNMNGDMERDPAMASMEQGLKTMNITMENQMDAGAPASELSHGGMDPNMQQGSLQHSNSSGSSQAPKKTSWAAIASQPARPQPVKNRYIPRAPVNPTKQNLDIGTWDSNKNASAGARPPPPMQQQQARNNWGAPRSTRSATSSSYSTVNSGGASNTPPAVVSPGNASVSTGSASLSSAVDDAHPVLEILKSTNQYNPKELTLNTKGARYFIIKSYSEDDIHRSIKYSLWCSTEHGNKRLDTAFKEREGKGPVYLLYSVNGSGHFCGIAQMMSTVDYSQSAGVWAQDKWKGKIEVKWIYVKDVPNSQLRHIRLENNENKPVTNSRDTQEVPPEKGKQVLKIIHNYKHTTSIFDDFGHYEKRQEEDQGTQPRPKSQTGQGSRQPRQNHD</sequence>
<keyword evidence="7" id="KW-1185">Reference proteome</keyword>
<evidence type="ECO:0000256" key="4">
    <source>
        <dbReference type="SAM" id="MobiDB-lite"/>
    </source>
</evidence>
<dbReference type="GO" id="GO:0061157">
    <property type="term" value="P:mRNA destabilization"/>
    <property type="evidence" value="ECO:0007669"/>
    <property type="project" value="TreeGrafter"/>
</dbReference>
<dbReference type="Pfam" id="PF04146">
    <property type="entry name" value="YTH"/>
    <property type="match status" value="1"/>
</dbReference>
<comment type="caution">
    <text evidence="6">The sequence shown here is derived from an EMBL/GenBank/DDBJ whole genome shotgun (WGS) entry which is preliminary data.</text>
</comment>
<dbReference type="InterPro" id="IPR007275">
    <property type="entry name" value="YTH_domain"/>
</dbReference>
<dbReference type="EMBL" id="JAIWYP010000010">
    <property type="protein sequence ID" value="KAH3752767.1"/>
    <property type="molecule type" value="Genomic_DNA"/>
</dbReference>
<feature type="domain" description="YTH" evidence="5">
    <location>
        <begin position="375"/>
        <end position="509"/>
    </location>
</feature>
<feature type="compositionally biased region" description="Polar residues" evidence="4">
    <location>
        <begin position="1"/>
        <end position="20"/>
    </location>
</feature>
<dbReference type="Gene3D" id="3.10.590.10">
    <property type="entry name" value="ph1033 like domains"/>
    <property type="match status" value="1"/>
</dbReference>
<evidence type="ECO:0000259" key="5">
    <source>
        <dbReference type="PROSITE" id="PS50882"/>
    </source>
</evidence>
<feature type="compositionally biased region" description="Polar residues" evidence="4">
    <location>
        <begin position="534"/>
        <end position="555"/>
    </location>
</feature>
<evidence type="ECO:0000256" key="3">
    <source>
        <dbReference type="ARBA" id="ARBA00022884"/>
    </source>
</evidence>
<evidence type="ECO:0000256" key="1">
    <source>
        <dbReference type="ARBA" id="ARBA00004496"/>
    </source>
</evidence>
<dbReference type="PANTHER" id="PTHR12357:SF89">
    <property type="entry name" value="YTH DOMAIN-CONTAINING FAMILY PROTEIN"/>
    <property type="match status" value="1"/>
</dbReference>
<feature type="compositionally biased region" description="Basic and acidic residues" evidence="4">
    <location>
        <begin position="521"/>
        <end position="531"/>
    </location>
</feature>
<dbReference type="PROSITE" id="PS50882">
    <property type="entry name" value="YTH"/>
    <property type="match status" value="1"/>
</dbReference>
<feature type="region of interest" description="Disordered" evidence="4">
    <location>
        <begin position="1"/>
        <end position="36"/>
    </location>
</feature>